<keyword evidence="1" id="KW-1133">Transmembrane helix</keyword>
<dbReference type="AlphaFoldDB" id="A0AAJ0FHG3"/>
<dbReference type="GeneID" id="85310946"/>
<comment type="caution">
    <text evidence="2">The sequence shown here is derived from an EMBL/GenBank/DDBJ whole genome shotgun (WGS) entry which is preliminary data.</text>
</comment>
<proteinExistence type="predicted"/>
<gene>
    <name evidence="2" type="ORF">QBC33DRAFT_536975</name>
</gene>
<reference evidence="2" key="1">
    <citation type="submission" date="2023-06" db="EMBL/GenBank/DDBJ databases">
        <title>Genome-scale phylogeny and comparative genomics of the fungal order Sordariales.</title>
        <authorList>
            <consortium name="Lawrence Berkeley National Laboratory"/>
            <person name="Hensen N."/>
            <person name="Bonometti L."/>
            <person name="Westerberg I."/>
            <person name="Brannstrom I.O."/>
            <person name="Guillou S."/>
            <person name="Cros-Aarteil S."/>
            <person name="Calhoun S."/>
            <person name="Haridas S."/>
            <person name="Kuo A."/>
            <person name="Mondo S."/>
            <person name="Pangilinan J."/>
            <person name="Riley R."/>
            <person name="Labutti K."/>
            <person name="Andreopoulos B."/>
            <person name="Lipzen A."/>
            <person name="Chen C."/>
            <person name="Yanf M."/>
            <person name="Daum C."/>
            <person name="Ng V."/>
            <person name="Clum A."/>
            <person name="Steindorff A."/>
            <person name="Ohm R."/>
            <person name="Martin F."/>
            <person name="Silar P."/>
            <person name="Natvig D."/>
            <person name="Lalanne C."/>
            <person name="Gautier V."/>
            <person name="Ament-Velasquez S.L."/>
            <person name="Kruys A."/>
            <person name="Hutchinson M.I."/>
            <person name="Powell A.J."/>
            <person name="Barry K."/>
            <person name="Miller A.N."/>
            <person name="Grigoriev I.V."/>
            <person name="Debuchy R."/>
            <person name="Gladieux P."/>
            <person name="Thoren M.H."/>
            <person name="Johannesson H."/>
        </authorList>
    </citation>
    <scope>NUCLEOTIDE SEQUENCE</scope>
    <source>
        <strain evidence="2">8032-3</strain>
    </source>
</reference>
<dbReference type="Proteomes" id="UP001244011">
    <property type="component" value="Unassembled WGS sequence"/>
</dbReference>
<dbReference type="RefSeq" id="XP_060283895.1">
    <property type="nucleotide sequence ID" value="XM_060427759.1"/>
</dbReference>
<feature type="transmembrane region" description="Helical" evidence="1">
    <location>
        <begin position="29"/>
        <end position="49"/>
    </location>
</feature>
<accession>A0AAJ0FHG3</accession>
<keyword evidence="3" id="KW-1185">Reference proteome</keyword>
<dbReference type="EMBL" id="MU839007">
    <property type="protein sequence ID" value="KAK1767682.1"/>
    <property type="molecule type" value="Genomic_DNA"/>
</dbReference>
<keyword evidence="1" id="KW-0472">Membrane</keyword>
<organism evidence="2 3">
    <name type="scientific">Phialemonium atrogriseum</name>
    <dbReference type="NCBI Taxonomy" id="1093897"/>
    <lineage>
        <taxon>Eukaryota</taxon>
        <taxon>Fungi</taxon>
        <taxon>Dikarya</taxon>
        <taxon>Ascomycota</taxon>
        <taxon>Pezizomycotina</taxon>
        <taxon>Sordariomycetes</taxon>
        <taxon>Sordariomycetidae</taxon>
        <taxon>Cephalothecales</taxon>
        <taxon>Cephalothecaceae</taxon>
        <taxon>Phialemonium</taxon>
    </lineage>
</organism>
<evidence type="ECO:0000256" key="1">
    <source>
        <dbReference type="SAM" id="Phobius"/>
    </source>
</evidence>
<name>A0AAJ0FHG3_9PEZI</name>
<evidence type="ECO:0000313" key="2">
    <source>
        <dbReference type="EMBL" id="KAK1767682.1"/>
    </source>
</evidence>
<keyword evidence="1" id="KW-0812">Transmembrane</keyword>
<protein>
    <submittedName>
        <fullName evidence="2">Uncharacterized protein</fullName>
    </submittedName>
</protein>
<feature type="non-terminal residue" evidence="2">
    <location>
        <position position="61"/>
    </location>
</feature>
<evidence type="ECO:0000313" key="3">
    <source>
        <dbReference type="Proteomes" id="UP001244011"/>
    </source>
</evidence>
<sequence>MCYTYNDTEKISMAPALRMTRSIKEKLNIFFWAFFSSFSQGLACDLLVFEQACFRGAGLPT</sequence>